<proteinExistence type="predicted"/>
<organism evidence="3 4">
    <name type="scientific">Urochloa decumbens</name>
    <dbReference type="NCBI Taxonomy" id="240449"/>
    <lineage>
        <taxon>Eukaryota</taxon>
        <taxon>Viridiplantae</taxon>
        <taxon>Streptophyta</taxon>
        <taxon>Embryophyta</taxon>
        <taxon>Tracheophyta</taxon>
        <taxon>Spermatophyta</taxon>
        <taxon>Magnoliopsida</taxon>
        <taxon>Liliopsida</taxon>
        <taxon>Poales</taxon>
        <taxon>Poaceae</taxon>
        <taxon>PACMAD clade</taxon>
        <taxon>Panicoideae</taxon>
        <taxon>Panicodae</taxon>
        <taxon>Paniceae</taxon>
        <taxon>Melinidinae</taxon>
        <taxon>Urochloa</taxon>
    </lineage>
</organism>
<dbReference type="EMBL" id="OZ075130">
    <property type="protein sequence ID" value="CAL4977386.1"/>
    <property type="molecule type" value="Genomic_DNA"/>
</dbReference>
<keyword evidence="4" id="KW-1185">Reference proteome</keyword>
<feature type="transmembrane region" description="Helical" evidence="2">
    <location>
        <begin position="58"/>
        <end position="77"/>
    </location>
</feature>
<evidence type="ECO:0000313" key="4">
    <source>
        <dbReference type="Proteomes" id="UP001497457"/>
    </source>
</evidence>
<dbReference type="Proteomes" id="UP001497457">
    <property type="component" value="Chromosome 20rd"/>
</dbReference>
<keyword evidence="2" id="KW-1133">Transmembrane helix</keyword>
<keyword evidence="2" id="KW-0472">Membrane</keyword>
<sequence length="138" mass="15124">MLFLLALLTPSDSSQYIKTVKVVEDEREREASIIPKHLILKLQALATMNKMFSFRRRSSLPAIYALVLAIILAITIIPCSEVQAAHDATVVHPDGSRRGWGPLPPFGNPARGYNVPPPPQERRRLRGTGGSARAGSDV</sequence>
<name>A0ABC9AH89_9POAL</name>
<reference evidence="3" key="1">
    <citation type="submission" date="2024-10" db="EMBL/GenBank/DDBJ databases">
        <authorList>
            <person name="Ryan C."/>
        </authorList>
    </citation>
    <scope>NUCLEOTIDE SEQUENCE [LARGE SCALE GENOMIC DNA]</scope>
</reference>
<keyword evidence="2" id="KW-0812">Transmembrane</keyword>
<dbReference type="AlphaFoldDB" id="A0ABC9AH89"/>
<gene>
    <name evidence="3" type="ORF">URODEC1_LOCUS54151</name>
</gene>
<evidence type="ECO:0000256" key="1">
    <source>
        <dbReference type="SAM" id="MobiDB-lite"/>
    </source>
</evidence>
<evidence type="ECO:0000313" key="3">
    <source>
        <dbReference type="EMBL" id="CAL4977386.1"/>
    </source>
</evidence>
<feature type="region of interest" description="Disordered" evidence="1">
    <location>
        <begin position="92"/>
        <end position="138"/>
    </location>
</feature>
<protein>
    <submittedName>
        <fullName evidence="3">Uncharacterized protein</fullName>
    </submittedName>
</protein>
<evidence type="ECO:0000256" key="2">
    <source>
        <dbReference type="SAM" id="Phobius"/>
    </source>
</evidence>
<accession>A0ABC9AH89</accession>